<dbReference type="STRING" id="1742973.COMA2_30029"/>
<evidence type="ECO:0000259" key="1">
    <source>
        <dbReference type="Pfam" id="PF01965"/>
    </source>
</evidence>
<evidence type="ECO:0000313" key="3">
    <source>
        <dbReference type="Proteomes" id="UP000198736"/>
    </source>
</evidence>
<feature type="domain" description="DJ-1/PfpI" evidence="1">
    <location>
        <begin position="26"/>
        <end position="188"/>
    </location>
</feature>
<dbReference type="PANTHER" id="PTHR43130">
    <property type="entry name" value="ARAC-FAMILY TRANSCRIPTIONAL REGULATOR"/>
    <property type="match status" value="1"/>
</dbReference>
<evidence type="ECO:0000313" key="2">
    <source>
        <dbReference type="EMBL" id="CUS37007.1"/>
    </source>
</evidence>
<dbReference type="Gene3D" id="3.40.50.880">
    <property type="match status" value="1"/>
</dbReference>
<dbReference type="CDD" id="cd03137">
    <property type="entry name" value="GATase1_AraC_1"/>
    <property type="match status" value="1"/>
</dbReference>
<dbReference type="Pfam" id="PF01965">
    <property type="entry name" value="DJ-1_PfpI"/>
    <property type="match status" value="1"/>
</dbReference>
<dbReference type="AlphaFoldDB" id="A0A0S4LIF2"/>
<dbReference type="SUPFAM" id="SSF52317">
    <property type="entry name" value="Class I glutamine amidotransferase-like"/>
    <property type="match status" value="1"/>
</dbReference>
<proteinExistence type="predicted"/>
<organism evidence="2 3">
    <name type="scientific">Candidatus Nitrospira nitrificans</name>
    <dbReference type="NCBI Taxonomy" id="1742973"/>
    <lineage>
        <taxon>Bacteria</taxon>
        <taxon>Pseudomonadati</taxon>
        <taxon>Nitrospirota</taxon>
        <taxon>Nitrospiria</taxon>
        <taxon>Nitrospirales</taxon>
        <taxon>Nitrospiraceae</taxon>
        <taxon>Nitrospira</taxon>
    </lineage>
</organism>
<dbReference type="GO" id="GO:0006355">
    <property type="term" value="P:regulation of DNA-templated transcription"/>
    <property type="evidence" value="ECO:0007669"/>
    <property type="project" value="TreeGrafter"/>
</dbReference>
<dbReference type="Proteomes" id="UP000198736">
    <property type="component" value="Unassembled WGS sequence"/>
</dbReference>
<keyword evidence="3" id="KW-1185">Reference proteome</keyword>
<gene>
    <name evidence="2" type="ORF">COMA2_30029</name>
</gene>
<dbReference type="InterPro" id="IPR029062">
    <property type="entry name" value="Class_I_gatase-like"/>
</dbReference>
<dbReference type="PANTHER" id="PTHR43130:SF3">
    <property type="entry name" value="HTH-TYPE TRANSCRIPTIONAL REGULATOR RV1931C"/>
    <property type="match status" value="1"/>
</dbReference>
<dbReference type="EMBL" id="CZPZ01000023">
    <property type="protein sequence ID" value="CUS37007.1"/>
    <property type="molecule type" value="Genomic_DNA"/>
</dbReference>
<name>A0A0S4LIF2_9BACT</name>
<dbReference type="InterPro" id="IPR052158">
    <property type="entry name" value="INH-QAR"/>
</dbReference>
<accession>A0A0S4LIF2</accession>
<protein>
    <recommendedName>
        <fullName evidence="1">DJ-1/PfpI domain-containing protein</fullName>
    </recommendedName>
</protein>
<dbReference type="InterPro" id="IPR002818">
    <property type="entry name" value="DJ-1/PfpI"/>
</dbReference>
<sequence length="215" mass="22961">MAKKTTSAGFKPRSSLEMGKRHLVVVVAFDGVVLGDLAIPSEVFGRIRDIAGRPLYELRVCSIEPEVVSEHVILRIPWRLSSLKQANTLIVPGVDNPDRPLPKKLIGALRAAVNRGTRVASICTGAFVLAQTGALDGLKATTHWLATADLARRYPRVHVNPDVLYVDNGSVLTSAGAAAGLDLCLHLVRCDFGAEIAIRAARAAVMPLERAGGQT</sequence>
<reference evidence="3" key="1">
    <citation type="submission" date="2015-10" db="EMBL/GenBank/DDBJ databases">
        <authorList>
            <person name="Luecker S."/>
            <person name="Luecker S."/>
        </authorList>
    </citation>
    <scope>NUCLEOTIDE SEQUENCE [LARGE SCALE GENOMIC DNA]</scope>
</reference>
<dbReference type="RefSeq" id="WP_217490735.1">
    <property type="nucleotide sequence ID" value="NZ_CZPZ01000023.1"/>
</dbReference>